<gene>
    <name evidence="1" type="ORF">I7X13_07670</name>
</gene>
<evidence type="ECO:0000313" key="2">
    <source>
        <dbReference type="Proteomes" id="UP000625631"/>
    </source>
</evidence>
<reference evidence="1 2" key="1">
    <citation type="submission" date="2020-12" db="EMBL/GenBank/DDBJ databases">
        <title>Hymenobacter sp.</title>
        <authorList>
            <person name="Kim M.K."/>
        </authorList>
    </citation>
    <scope>NUCLEOTIDE SEQUENCE [LARGE SCALE GENOMIC DNA]</scope>
    <source>
        <strain evidence="1 2">BT442</strain>
    </source>
</reference>
<organism evidence="1 2">
    <name type="scientific">Hymenobacter negativus</name>
    <dbReference type="NCBI Taxonomy" id="2795026"/>
    <lineage>
        <taxon>Bacteria</taxon>
        <taxon>Pseudomonadati</taxon>
        <taxon>Bacteroidota</taxon>
        <taxon>Cytophagia</taxon>
        <taxon>Cytophagales</taxon>
        <taxon>Hymenobacteraceae</taxon>
        <taxon>Hymenobacter</taxon>
    </lineage>
</organism>
<evidence type="ECO:0000313" key="1">
    <source>
        <dbReference type="EMBL" id="MBH8557919.1"/>
    </source>
</evidence>
<comment type="caution">
    <text evidence="1">The sequence shown here is derived from an EMBL/GenBank/DDBJ whole genome shotgun (WGS) entry which is preliminary data.</text>
</comment>
<dbReference type="EMBL" id="JAEDAE010000002">
    <property type="protein sequence ID" value="MBH8557919.1"/>
    <property type="molecule type" value="Genomic_DNA"/>
</dbReference>
<keyword evidence="2" id="KW-1185">Reference proteome</keyword>
<protein>
    <submittedName>
        <fullName evidence="1">Uncharacterized protein</fullName>
    </submittedName>
</protein>
<proteinExistence type="predicted"/>
<sequence>MKMASELSRRERDDLCSQYEKQLQGPMGQQQLAVTCAMDYFSSIPGSERTPEISALEEIFSVIVSDSLREDLLEDLEIMRGEFATPELQNEFWFDFQHIIYVQACRLELYYSLAQKVAAQYGFKLPSDEAIVS</sequence>
<dbReference type="RefSeq" id="WP_198075021.1">
    <property type="nucleotide sequence ID" value="NZ_JAEDAE010000002.1"/>
</dbReference>
<name>A0ABS0Q6P0_9BACT</name>
<accession>A0ABS0Q6P0</accession>
<dbReference type="Proteomes" id="UP000625631">
    <property type="component" value="Unassembled WGS sequence"/>
</dbReference>